<dbReference type="Gene3D" id="3.40.50.1820">
    <property type="entry name" value="alpha/beta hydrolase"/>
    <property type="match status" value="1"/>
</dbReference>
<name>A0ABU8ZPV0_9BIFI</name>
<proteinExistence type="inferred from homology"/>
<evidence type="ECO:0000256" key="1">
    <source>
        <dbReference type="ARBA" id="ARBA00006499"/>
    </source>
</evidence>
<protein>
    <submittedName>
        <fullName evidence="5">Alpha/beta hydrolase-fold protein</fullName>
    </submittedName>
</protein>
<dbReference type="InterPro" id="IPR029058">
    <property type="entry name" value="AB_hydrolase_fold"/>
</dbReference>
<evidence type="ECO:0000256" key="3">
    <source>
        <dbReference type="SAM" id="MobiDB-lite"/>
    </source>
</evidence>
<keyword evidence="6" id="KW-1185">Reference proteome</keyword>
<comment type="similarity">
    <text evidence="1">Belongs to the AB hydrolase superfamily. AB hydrolase 2 family.</text>
</comment>
<dbReference type="PANTHER" id="PTHR10655">
    <property type="entry name" value="LYSOPHOSPHOLIPASE-RELATED"/>
    <property type="match status" value="1"/>
</dbReference>
<gene>
    <name evidence="5" type="ORF">V8P97_07360</name>
</gene>
<dbReference type="EMBL" id="JBANBB010000003">
    <property type="protein sequence ID" value="MEK0307276.1"/>
    <property type="molecule type" value="Genomic_DNA"/>
</dbReference>
<keyword evidence="2 5" id="KW-0378">Hydrolase</keyword>
<comment type="caution">
    <text evidence="5">The sequence shown here is derived from an EMBL/GenBank/DDBJ whole genome shotgun (WGS) entry which is preliminary data.</text>
</comment>
<accession>A0ABU8ZPV0</accession>
<dbReference type="InterPro" id="IPR050565">
    <property type="entry name" value="LYPA1-2/EST-like"/>
</dbReference>
<evidence type="ECO:0000256" key="2">
    <source>
        <dbReference type="ARBA" id="ARBA00022801"/>
    </source>
</evidence>
<feature type="domain" description="Phospholipase/carboxylesterase/thioesterase" evidence="4">
    <location>
        <begin position="54"/>
        <end position="257"/>
    </location>
</feature>
<feature type="region of interest" description="Disordered" evidence="3">
    <location>
        <begin position="1"/>
        <end position="37"/>
    </location>
</feature>
<reference evidence="5 6" key="1">
    <citation type="submission" date="2024-02" db="EMBL/GenBank/DDBJ databases">
        <title>Bifidobacterium honeyensis sp. nov., isolated from the comb honey.</title>
        <authorList>
            <person name="Liu W."/>
            <person name="Li Y."/>
        </authorList>
    </citation>
    <scope>NUCLEOTIDE SEQUENCE [LARGE SCALE GENOMIC DNA]</scope>
    <source>
        <strain evidence="5 6">IMAU50988</strain>
    </source>
</reference>
<dbReference type="InterPro" id="IPR003140">
    <property type="entry name" value="PLipase/COase/thioEstase"/>
</dbReference>
<dbReference type="Pfam" id="PF02230">
    <property type="entry name" value="Abhydrolase_2"/>
    <property type="match status" value="1"/>
</dbReference>
<dbReference type="SUPFAM" id="SSF53474">
    <property type="entry name" value="alpha/beta-Hydrolases"/>
    <property type="match status" value="1"/>
</dbReference>
<feature type="compositionally biased region" description="Basic and acidic residues" evidence="3">
    <location>
        <begin position="12"/>
        <end position="23"/>
    </location>
</feature>
<dbReference type="PANTHER" id="PTHR10655:SF17">
    <property type="entry name" value="LYSOPHOSPHOLIPASE-LIKE PROTEIN 1"/>
    <property type="match status" value="1"/>
</dbReference>
<sequence length="266" mass="29515">MGNADENFVQDAEGKQDAGRGNDDGLVGGRSQAVPGRYGEPIQVTHALYSRKEARANPARPLFILLHGWGSNEEDMADLMRYVAPYNDYISLRAPMVVPGSEEGMFGPGYTWFHDSRPQQADLDRDLYAAAVAVDSWVKAQVPEDRQVVTLGFSQGAALAVHLLRVDPERYRAAVCLSGFLAPAVVPGTAPADERLKKMDKPVFFGYGKADDVVPKYEIYALAAWLDEHSWLRVKGYDHLDHAVDMREFNDIRQWLADFDITSGLA</sequence>
<organism evidence="5 6">
    <name type="scientific">Bifidobacterium favimelis</name>
    <dbReference type="NCBI Taxonomy" id="3122979"/>
    <lineage>
        <taxon>Bacteria</taxon>
        <taxon>Bacillati</taxon>
        <taxon>Actinomycetota</taxon>
        <taxon>Actinomycetes</taxon>
        <taxon>Bifidobacteriales</taxon>
        <taxon>Bifidobacteriaceae</taxon>
        <taxon>Bifidobacterium</taxon>
    </lineage>
</organism>
<evidence type="ECO:0000313" key="5">
    <source>
        <dbReference type="EMBL" id="MEK0307276.1"/>
    </source>
</evidence>
<dbReference type="GO" id="GO:0016787">
    <property type="term" value="F:hydrolase activity"/>
    <property type="evidence" value="ECO:0007669"/>
    <property type="project" value="UniProtKB-KW"/>
</dbReference>
<dbReference type="Proteomes" id="UP001373159">
    <property type="component" value="Unassembled WGS sequence"/>
</dbReference>
<evidence type="ECO:0000259" key="4">
    <source>
        <dbReference type="Pfam" id="PF02230"/>
    </source>
</evidence>
<evidence type="ECO:0000313" key="6">
    <source>
        <dbReference type="Proteomes" id="UP001373159"/>
    </source>
</evidence>
<dbReference type="RefSeq" id="WP_340470028.1">
    <property type="nucleotide sequence ID" value="NZ_JBANBB010000003.1"/>
</dbReference>